<gene>
    <name evidence="1" type="ORF">ACFQ4C_10665</name>
</gene>
<reference evidence="2" key="1">
    <citation type="journal article" date="2019" name="Int. J. Syst. Evol. Microbiol.">
        <title>The Global Catalogue of Microorganisms (GCM) 10K type strain sequencing project: providing services to taxonomists for standard genome sequencing and annotation.</title>
        <authorList>
            <consortium name="The Broad Institute Genomics Platform"/>
            <consortium name="The Broad Institute Genome Sequencing Center for Infectious Disease"/>
            <person name="Wu L."/>
            <person name="Ma J."/>
        </authorList>
    </citation>
    <scope>NUCLEOTIDE SEQUENCE [LARGE SCALE GENOMIC DNA]</scope>
    <source>
        <strain evidence="2">CCUG 55608</strain>
    </source>
</reference>
<name>A0ABW3Q6V0_9BACT</name>
<dbReference type="RefSeq" id="WP_265992018.1">
    <property type="nucleotide sequence ID" value="NZ_CP110973.1"/>
</dbReference>
<evidence type="ECO:0000313" key="1">
    <source>
        <dbReference type="EMBL" id="MFD1141574.1"/>
    </source>
</evidence>
<evidence type="ECO:0000313" key="2">
    <source>
        <dbReference type="Proteomes" id="UP001597116"/>
    </source>
</evidence>
<protein>
    <submittedName>
        <fullName evidence="1">Uncharacterized protein</fullName>
    </submittedName>
</protein>
<dbReference type="Proteomes" id="UP001597116">
    <property type="component" value="Unassembled WGS sequence"/>
</dbReference>
<comment type="caution">
    <text evidence="1">The sequence shown here is derived from an EMBL/GenBank/DDBJ whole genome shotgun (WGS) entry which is preliminary data.</text>
</comment>
<keyword evidence="2" id="KW-1185">Reference proteome</keyword>
<accession>A0ABW3Q6V0</accession>
<dbReference type="EMBL" id="JBHTLP010000008">
    <property type="protein sequence ID" value="MFD1141574.1"/>
    <property type="molecule type" value="Genomic_DNA"/>
</dbReference>
<organism evidence="1 2">
    <name type="scientific">Larkinella insperata</name>
    <dbReference type="NCBI Taxonomy" id="332158"/>
    <lineage>
        <taxon>Bacteria</taxon>
        <taxon>Pseudomonadati</taxon>
        <taxon>Bacteroidota</taxon>
        <taxon>Cytophagia</taxon>
        <taxon>Cytophagales</taxon>
        <taxon>Spirosomataceae</taxon>
        <taxon>Larkinella</taxon>
    </lineage>
</organism>
<proteinExistence type="predicted"/>
<sequence>MDLSTGRFSKTISHEKSPSPIQFLAALSYHDLPSNAATHPFSNPIKDLGWLEDTLANYDRYPGSLVVMQATYQKQPVFWINTFSRPDGGIATMYRCNGSILCKFSFTRWGESGGCGAIFKALKCSKMIYEEKR</sequence>